<dbReference type="PROSITE" id="PS01021">
    <property type="entry name" value="COPROGEN_OXIDASE"/>
    <property type="match status" value="1"/>
</dbReference>
<keyword evidence="7 11" id="KW-0350">Heme biosynthesis</keyword>
<evidence type="ECO:0000256" key="6">
    <source>
        <dbReference type="ARBA" id="ARBA00023002"/>
    </source>
</evidence>
<dbReference type="FunFam" id="3.40.1500.10:FF:000001">
    <property type="entry name" value="Oxygen-dependent coproporphyrinogen-III oxidase"/>
    <property type="match status" value="1"/>
</dbReference>
<protein>
    <recommendedName>
        <fullName evidence="11">Oxygen-dependent coproporphyrinogen-III oxidase</fullName>
        <shortName evidence="11">CPO</shortName>
        <shortName evidence="11">Coprogen oxidase</shortName>
        <shortName evidence="11">Coproporphyrinogenase</shortName>
        <ecNumber evidence="11">1.3.3.3</ecNumber>
    </recommendedName>
</protein>
<dbReference type="GO" id="GO:0046872">
    <property type="term" value="F:metal ion binding"/>
    <property type="evidence" value="ECO:0007669"/>
    <property type="project" value="UniProtKB-KW"/>
</dbReference>
<evidence type="ECO:0000256" key="2">
    <source>
        <dbReference type="ARBA" id="ARBA00005168"/>
    </source>
</evidence>
<dbReference type="Proteomes" id="UP000002230">
    <property type="component" value="Chromosome"/>
</dbReference>
<evidence type="ECO:0000313" key="13">
    <source>
        <dbReference type="Proteomes" id="UP000002230"/>
    </source>
</evidence>
<comment type="cofactor">
    <cofactor evidence="11">
        <name>a divalent metal cation</name>
        <dbReference type="ChEBI" id="CHEBI:60240"/>
    </cofactor>
</comment>
<reference evidence="12 13" key="2">
    <citation type="journal article" date="2011" name="BMC Immunol.">
        <title>Comparison of static immersion and intravenous injection systems for exposure of zebrafish embryos to the natural pathogen Edwardsiella tarda.</title>
        <authorList>
            <person name="van Soest J.J."/>
            <person name="Stockhammer O.W."/>
            <person name="Ordas A."/>
            <person name="Bloemberg G.V."/>
            <person name="Spaink H.P."/>
            <person name="Meijer A.H."/>
        </authorList>
    </citation>
    <scope>NUCLEOTIDE SEQUENCE [LARGE SCALE GENOMIC DNA]</scope>
    <source>
        <strain evidence="12 13">FL6-60</strain>
    </source>
</reference>
<keyword evidence="6 11" id="KW-0560">Oxidoreductase</keyword>
<comment type="catalytic activity">
    <reaction evidence="9 11">
        <text>coproporphyrinogen III + O2 + 2 H(+) = protoporphyrinogen IX + 2 CO2 + 2 H2O</text>
        <dbReference type="Rhea" id="RHEA:18257"/>
        <dbReference type="ChEBI" id="CHEBI:15377"/>
        <dbReference type="ChEBI" id="CHEBI:15378"/>
        <dbReference type="ChEBI" id="CHEBI:15379"/>
        <dbReference type="ChEBI" id="CHEBI:16526"/>
        <dbReference type="ChEBI" id="CHEBI:57307"/>
        <dbReference type="ChEBI" id="CHEBI:57309"/>
        <dbReference type="EC" id="1.3.3.3"/>
    </reaction>
</comment>
<dbReference type="Pfam" id="PF01218">
    <property type="entry name" value="Coprogen_oxidas"/>
    <property type="match status" value="1"/>
</dbReference>
<feature type="binding site" evidence="11">
    <location>
        <position position="116"/>
    </location>
    <ligand>
        <name>substrate</name>
    </ligand>
</feature>
<feature type="binding site" evidence="11">
    <location>
        <position position="169"/>
    </location>
    <ligand>
        <name>a divalent metal cation</name>
        <dbReference type="ChEBI" id="CHEBI:60240"/>
    </ligand>
</feature>
<dbReference type="HAMAP" id="MF_00333">
    <property type="entry name" value="Coprogen_oxidas"/>
    <property type="match status" value="1"/>
</dbReference>
<dbReference type="InterPro" id="IPR018375">
    <property type="entry name" value="Coprogen_oxidase_CS"/>
</dbReference>
<feature type="binding site" evidence="11">
    <location>
        <position position="199"/>
    </location>
    <ligand>
        <name>a divalent metal cation</name>
        <dbReference type="ChEBI" id="CHEBI:60240"/>
    </ligand>
</feature>
<dbReference type="GO" id="GO:0004109">
    <property type="term" value="F:coproporphyrinogen oxidase activity"/>
    <property type="evidence" value="ECO:0007669"/>
    <property type="project" value="UniProtKB-UniRule"/>
</dbReference>
<proteinExistence type="inferred from homology"/>
<feature type="site" description="Important for dimerization" evidence="11">
    <location>
        <position position="199"/>
    </location>
</feature>
<dbReference type="Gene3D" id="3.40.1500.10">
    <property type="entry name" value="Coproporphyrinogen III oxidase, aerobic"/>
    <property type="match status" value="1"/>
</dbReference>
<dbReference type="PANTHER" id="PTHR10755">
    <property type="entry name" value="COPROPORPHYRINOGEN III OXIDASE, MITOCHONDRIAL"/>
    <property type="match status" value="1"/>
</dbReference>
<dbReference type="EC" id="1.3.3.3" evidence="11"/>
<dbReference type="NCBIfam" id="NF003727">
    <property type="entry name" value="PRK05330.1"/>
    <property type="match status" value="1"/>
</dbReference>
<dbReference type="PIRSF" id="PIRSF000166">
    <property type="entry name" value="Coproporphyri_ox"/>
    <property type="match status" value="1"/>
</dbReference>
<keyword evidence="8 11" id="KW-0627">Porphyrin biosynthesis</keyword>
<accession>A0A0H3DRI6</accession>
<feature type="active site" description="Proton donor" evidence="11">
    <location>
        <position position="130"/>
    </location>
</feature>
<comment type="similarity">
    <text evidence="3 11">Belongs to the aerobic coproporphyrinogen-III oxidase family.</text>
</comment>
<reference evidence="13" key="1">
    <citation type="submission" date="2010-08" db="EMBL/GenBank/DDBJ databases">
        <title>Genome comparisons of Edwardsiella bacteria analysed using deep sequencing technology.</title>
        <authorList>
            <person name="van Soest J.J."/>
            <person name="Henkel C.V."/>
            <person name="Jansen H.J."/>
            <person name="van den Hondel C.A.M.J.J."/>
            <person name="Bloemberg G.V."/>
            <person name="Meijer A.H."/>
            <person name="Spaink H.P."/>
        </authorList>
    </citation>
    <scope>NUCLEOTIDE SEQUENCE [LARGE SCALE GENOMIC DNA]</scope>
    <source>
        <strain evidence="13">FL6-60</strain>
    </source>
</reference>
<evidence type="ECO:0000256" key="11">
    <source>
        <dbReference type="HAMAP-Rule" id="MF_00333"/>
    </source>
</evidence>
<dbReference type="GO" id="GO:0042803">
    <property type="term" value="F:protein homodimerization activity"/>
    <property type="evidence" value="ECO:0007669"/>
    <property type="project" value="UniProtKB-UniRule"/>
</dbReference>
<evidence type="ECO:0000256" key="3">
    <source>
        <dbReference type="ARBA" id="ARBA00010644"/>
    </source>
</evidence>
<dbReference type="PANTHER" id="PTHR10755:SF0">
    <property type="entry name" value="OXYGEN-DEPENDENT COPROPORPHYRINOGEN-III OXIDASE, MITOCHONDRIAL"/>
    <property type="match status" value="1"/>
</dbReference>
<dbReference type="AlphaFoldDB" id="A0A0H3DRI6"/>
<evidence type="ECO:0000313" key="12">
    <source>
        <dbReference type="EMBL" id="ADM41170.1"/>
    </source>
</evidence>
<organism evidence="12 13">
    <name type="scientific">Edwardsiella tarda (strain FL6-60)</name>
    <dbReference type="NCBI Taxonomy" id="718251"/>
    <lineage>
        <taxon>Bacteria</taxon>
        <taxon>Pseudomonadati</taxon>
        <taxon>Pseudomonadota</taxon>
        <taxon>Gammaproteobacteria</taxon>
        <taxon>Enterobacterales</taxon>
        <taxon>Hafniaceae</taxon>
        <taxon>Edwardsiella</taxon>
    </lineage>
</organism>
<feature type="binding site" evidence="11">
    <location>
        <begin position="282"/>
        <end position="284"/>
    </location>
    <ligand>
        <name>substrate</name>
    </ligand>
</feature>
<evidence type="ECO:0000256" key="10">
    <source>
        <dbReference type="ARBA" id="ARBA00059657"/>
    </source>
</evidence>
<dbReference type="HOGENOM" id="CLU_026169_0_1_6"/>
<feature type="region of interest" description="Important for dimerization" evidence="11">
    <location>
        <begin position="264"/>
        <end position="299"/>
    </location>
</feature>
<evidence type="ECO:0000256" key="8">
    <source>
        <dbReference type="ARBA" id="ARBA00023244"/>
    </source>
</evidence>
<feature type="binding site" evidence="11">
    <location>
        <position position="130"/>
    </location>
    <ligand>
        <name>a divalent metal cation</name>
        <dbReference type="ChEBI" id="CHEBI:60240"/>
    </ligand>
</feature>
<evidence type="ECO:0000256" key="1">
    <source>
        <dbReference type="ARBA" id="ARBA00004496"/>
    </source>
</evidence>
<dbReference type="PATRIC" id="fig|718251.5.peg.1081"/>
<dbReference type="InterPro" id="IPR001260">
    <property type="entry name" value="Coprogen_oxidase_aer"/>
</dbReference>
<name>A0A0H3DRI6_EDWTF</name>
<feature type="binding site" evidence="11">
    <location>
        <position position="120"/>
    </location>
    <ligand>
        <name>a divalent metal cation</name>
        <dbReference type="ChEBI" id="CHEBI:60240"/>
    </ligand>
</feature>
<dbReference type="UniPathway" id="UPA00251">
    <property type="reaction ID" value="UER00322"/>
</dbReference>
<evidence type="ECO:0000256" key="9">
    <source>
        <dbReference type="ARBA" id="ARBA00049102"/>
    </source>
</evidence>
<dbReference type="KEGG" id="etd:ETAF_1051"/>
<keyword evidence="13" id="KW-1185">Reference proteome</keyword>
<dbReference type="GO" id="GO:0006782">
    <property type="term" value="P:protoporphyrinogen IX biosynthetic process"/>
    <property type="evidence" value="ECO:0007669"/>
    <property type="project" value="UniProtKB-UniRule"/>
</dbReference>
<keyword evidence="5 11" id="KW-0963">Cytoplasm</keyword>
<evidence type="ECO:0000256" key="5">
    <source>
        <dbReference type="ARBA" id="ARBA00022490"/>
    </source>
</evidence>
<dbReference type="SUPFAM" id="SSF102886">
    <property type="entry name" value="Coproporphyrinogen III oxidase"/>
    <property type="match status" value="1"/>
</dbReference>
<comment type="subcellular location">
    <subcellularLocation>
        <location evidence="1 11">Cytoplasm</location>
    </subcellularLocation>
</comment>
<comment type="subunit">
    <text evidence="4 11">Homodimer.</text>
</comment>
<dbReference type="GO" id="GO:0005737">
    <property type="term" value="C:cytoplasm"/>
    <property type="evidence" value="ECO:0007669"/>
    <property type="project" value="UniProtKB-SubCell"/>
</dbReference>
<comment type="pathway">
    <text evidence="2 11">Porphyrin-containing compound metabolism; protoporphyrin-IX biosynthesis; protoporphyrinogen-IX from coproporphyrinogen-III (O2 route): step 1/1.</text>
</comment>
<sequence>MPPARRRGAPSVILRSIDLTEGGTMIPDSEPVRRFLLRLQDNLCQALADADGGGAFSEDRWQRPQGGAGRTRVLRQGALFEQAGVNFSHIHGDSLPAATAKRPELVGCPFQAMGVSLVLHPHSPYVPTAHANVRFFIAERPGAAPLWWFGGGFDLTPFYPFYDDVIQWHRSARDLCRPFGEQLYPRYKAWCDRYFYLPHRQEARGVGGLFFDDLNAPDFDQAFAFTRAVGEGFAPAYLPLAERRRHLSWGERERQFQLYRRGRYVEFNLVWDRGTLFGLQSGGRSESILMSMPPLVRWEYDYQPPPDSPEACLTRDFLTPRDWLANEPI</sequence>
<dbReference type="PRINTS" id="PR00073">
    <property type="entry name" value="COPRGNOXDASE"/>
</dbReference>
<evidence type="ECO:0000256" key="7">
    <source>
        <dbReference type="ARBA" id="ARBA00023133"/>
    </source>
</evidence>
<keyword evidence="11" id="KW-0479">Metal-binding</keyword>
<feature type="binding site" evidence="11">
    <location>
        <begin position="132"/>
        <end position="134"/>
    </location>
    <ligand>
        <name>substrate</name>
    </ligand>
</feature>
<comment type="function">
    <text evidence="10 11">Involved in the heme biosynthesis. Catalyzes the aerobic oxidative decarboxylation of propionate groups of rings A and B of coproporphyrinogen-III to yield the vinyl groups in protoporphyrinogen-IX.</text>
</comment>
<dbReference type="InterPro" id="IPR036406">
    <property type="entry name" value="Coprogen_oxidase_aer_sf"/>
</dbReference>
<evidence type="ECO:0000256" key="4">
    <source>
        <dbReference type="ARBA" id="ARBA00011738"/>
    </source>
</evidence>
<dbReference type="EMBL" id="CP002154">
    <property type="protein sequence ID" value="ADM41170.1"/>
    <property type="molecule type" value="Genomic_DNA"/>
</dbReference>
<gene>
    <name evidence="11" type="primary">hemF</name>
    <name evidence="12" type="ordered locus">ETAF_1051</name>
</gene>